<dbReference type="InterPro" id="IPR017853">
    <property type="entry name" value="GH"/>
</dbReference>
<evidence type="ECO:0000256" key="1">
    <source>
        <dbReference type="ARBA" id="ARBA00008061"/>
    </source>
</evidence>
<accession>A0A9K3HJX2</accession>
<dbReference type="AlphaFoldDB" id="A0A9K3HJX2"/>
<reference evidence="3" key="2">
    <citation type="submission" date="2020-06" db="EMBL/GenBank/DDBJ databases">
        <title>Helianthus annuus Genome sequencing and assembly Release 2.</title>
        <authorList>
            <person name="Gouzy J."/>
            <person name="Langlade N."/>
            <person name="Munos S."/>
        </authorList>
    </citation>
    <scope>NUCLEOTIDE SEQUENCE</scope>
    <source>
        <tissue evidence="3">Leaves</tissue>
    </source>
</reference>
<keyword evidence="3" id="KW-0326">Glycosidase</keyword>
<name>A0A9K3HJX2_HELAN</name>
<evidence type="ECO:0000313" key="3">
    <source>
        <dbReference type="EMBL" id="KAF5779545.1"/>
    </source>
</evidence>
<gene>
    <name evidence="3" type="ORF">HanXRQr2_Chr12g0560841</name>
</gene>
<evidence type="ECO:0000256" key="2">
    <source>
        <dbReference type="ARBA" id="ARBA00030238"/>
    </source>
</evidence>
<dbReference type="Proteomes" id="UP000215914">
    <property type="component" value="Unassembled WGS sequence"/>
</dbReference>
<dbReference type="GO" id="GO:0005987">
    <property type="term" value="P:sucrose catabolic process"/>
    <property type="evidence" value="ECO:0000318"/>
    <property type="project" value="GO_Central"/>
</dbReference>
<dbReference type="Gramene" id="mRNA:HanXRQr2_Chr12g0560841">
    <property type="protein sequence ID" value="mRNA:HanXRQr2_Chr12g0560841"/>
    <property type="gene ID" value="HanXRQr2_Chr12g0560841"/>
</dbReference>
<proteinExistence type="inferred from homology"/>
<protein>
    <recommendedName>
        <fullName evidence="2">1,4-alpha-D-glucan glucanohydrolase</fullName>
    </recommendedName>
</protein>
<sequence length="301" mass="34332">MIFSDTCAKIIISTTISLSFLEIDIYLLHVSQVLGDVVLNHRCANKQLNWLKNNIGYDGWRLDFVRGFSGEYVKDYIEASNPAFAIGEYWDSLAYEGGDLCYNQDAHRQHVINWINATGGTSSAFDVTTNVIHLEYFILRHNQYWKLIDPNGKPTGVMGWWPSRAVTFVENHDNGSTQGHWPYPYPGDKLMQGYVYILTHPRNGKFPVIFYDHFYDFGLRDVITGLIEARKRARIPPMQLIILSCSITHIISTGRFLVVSNNGVANEIDMTMKGEDCYYPVLWFHGLEGAIYTETLASPNI</sequence>
<dbReference type="GO" id="GO:0004556">
    <property type="term" value="F:alpha-amylase activity"/>
    <property type="evidence" value="ECO:0000318"/>
    <property type="project" value="GO_Central"/>
</dbReference>
<dbReference type="SUPFAM" id="SSF51445">
    <property type="entry name" value="(Trans)glycosidases"/>
    <property type="match status" value="1"/>
</dbReference>
<keyword evidence="4" id="KW-1185">Reference proteome</keyword>
<dbReference type="EMBL" id="MNCJ02000327">
    <property type="protein sequence ID" value="KAF5779545.1"/>
    <property type="molecule type" value="Genomic_DNA"/>
</dbReference>
<dbReference type="Gene3D" id="3.20.20.80">
    <property type="entry name" value="Glycosidases"/>
    <property type="match status" value="1"/>
</dbReference>
<comment type="similarity">
    <text evidence="1">Belongs to the glycosyl hydrolase 13 family.</text>
</comment>
<organism evidence="3 4">
    <name type="scientific">Helianthus annuus</name>
    <name type="common">Common sunflower</name>
    <dbReference type="NCBI Taxonomy" id="4232"/>
    <lineage>
        <taxon>Eukaryota</taxon>
        <taxon>Viridiplantae</taxon>
        <taxon>Streptophyta</taxon>
        <taxon>Embryophyta</taxon>
        <taxon>Tracheophyta</taxon>
        <taxon>Spermatophyta</taxon>
        <taxon>Magnoliopsida</taxon>
        <taxon>eudicotyledons</taxon>
        <taxon>Gunneridae</taxon>
        <taxon>Pentapetalae</taxon>
        <taxon>asterids</taxon>
        <taxon>campanulids</taxon>
        <taxon>Asterales</taxon>
        <taxon>Asteraceae</taxon>
        <taxon>Asteroideae</taxon>
        <taxon>Heliantheae alliance</taxon>
        <taxon>Heliantheae</taxon>
        <taxon>Helianthus</taxon>
    </lineage>
</organism>
<comment type="caution">
    <text evidence="3">The sequence shown here is derived from an EMBL/GenBank/DDBJ whole genome shotgun (WGS) entry which is preliminary data.</text>
</comment>
<evidence type="ECO:0000313" key="4">
    <source>
        <dbReference type="Proteomes" id="UP000215914"/>
    </source>
</evidence>
<keyword evidence="3" id="KW-0378">Hydrolase</keyword>
<dbReference type="PANTHER" id="PTHR43447">
    <property type="entry name" value="ALPHA-AMYLASE"/>
    <property type="match status" value="1"/>
</dbReference>
<reference evidence="3" key="1">
    <citation type="journal article" date="2017" name="Nature">
        <title>The sunflower genome provides insights into oil metabolism, flowering and Asterid evolution.</title>
        <authorList>
            <person name="Badouin H."/>
            <person name="Gouzy J."/>
            <person name="Grassa C.J."/>
            <person name="Murat F."/>
            <person name="Staton S.E."/>
            <person name="Cottret L."/>
            <person name="Lelandais-Briere C."/>
            <person name="Owens G.L."/>
            <person name="Carrere S."/>
            <person name="Mayjonade B."/>
            <person name="Legrand L."/>
            <person name="Gill N."/>
            <person name="Kane N.C."/>
            <person name="Bowers J.E."/>
            <person name="Hubner S."/>
            <person name="Bellec A."/>
            <person name="Berard A."/>
            <person name="Berges H."/>
            <person name="Blanchet N."/>
            <person name="Boniface M.C."/>
            <person name="Brunel D."/>
            <person name="Catrice O."/>
            <person name="Chaidir N."/>
            <person name="Claudel C."/>
            <person name="Donnadieu C."/>
            <person name="Faraut T."/>
            <person name="Fievet G."/>
            <person name="Helmstetter N."/>
            <person name="King M."/>
            <person name="Knapp S.J."/>
            <person name="Lai Z."/>
            <person name="Le Paslier M.C."/>
            <person name="Lippi Y."/>
            <person name="Lorenzon L."/>
            <person name="Mandel J.R."/>
            <person name="Marage G."/>
            <person name="Marchand G."/>
            <person name="Marquand E."/>
            <person name="Bret-Mestries E."/>
            <person name="Morien E."/>
            <person name="Nambeesan S."/>
            <person name="Nguyen T."/>
            <person name="Pegot-Espagnet P."/>
            <person name="Pouilly N."/>
            <person name="Raftis F."/>
            <person name="Sallet E."/>
            <person name="Schiex T."/>
            <person name="Thomas J."/>
            <person name="Vandecasteele C."/>
            <person name="Vares D."/>
            <person name="Vear F."/>
            <person name="Vautrin S."/>
            <person name="Crespi M."/>
            <person name="Mangin B."/>
            <person name="Burke J.M."/>
            <person name="Salse J."/>
            <person name="Munos S."/>
            <person name="Vincourt P."/>
            <person name="Rieseberg L.H."/>
            <person name="Langlade N.B."/>
        </authorList>
    </citation>
    <scope>NUCLEOTIDE SEQUENCE</scope>
    <source>
        <tissue evidence="3">Leaves</tissue>
    </source>
</reference>